<keyword evidence="1" id="KW-0732">Signal</keyword>
<evidence type="ECO:0000256" key="1">
    <source>
        <dbReference type="SAM" id="SignalP"/>
    </source>
</evidence>
<dbReference type="RefSeq" id="XP_002848574.1">
    <property type="nucleotide sequence ID" value="XM_002848528.1"/>
</dbReference>
<dbReference type="OrthoDB" id="4171766at2759"/>
<proteinExistence type="predicted"/>
<feature type="chain" id="PRO_5002949487" evidence="1">
    <location>
        <begin position="20"/>
        <end position="184"/>
    </location>
</feature>
<dbReference type="AlphaFoldDB" id="C5FHE9"/>
<dbReference type="OMA" id="FEQSAIQ"/>
<evidence type="ECO:0000313" key="3">
    <source>
        <dbReference type="Proteomes" id="UP000002035"/>
    </source>
</evidence>
<protein>
    <submittedName>
        <fullName evidence="2">Uncharacterized protein</fullName>
    </submittedName>
</protein>
<keyword evidence="3" id="KW-1185">Reference proteome</keyword>
<dbReference type="eggNOG" id="ENOG502RQSU">
    <property type="taxonomic scope" value="Eukaryota"/>
</dbReference>
<accession>C5FHE9</accession>
<organism evidence="2 3">
    <name type="scientific">Arthroderma otae (strain ATCC MYA-4605 / CBS 113480)</name>
    <name type="common">Microsporum canis</name>
    <dbReference type="NCBI Taxonomy" id="554155"/>
    <lineage>
        <taxon>Eukaryota</taxon>
        <taxon>Fungi</taxon>
        <taxon>Dikarya</taxon>
        <taxon>Ascomycota</taxon>
        <taxon>Pezizomycotina</taxon>
        <taxon>Eurotiomycetes</taxon>
        <taxon>Eurotiomycetidae</taxon>
        <taxon>Onygenales</taxon>
        <taxon>Arthrodermataceae</taxon>
        <taxon>Microsporum</taxon>
    </lineage>
</organism>
<reference evidence="3" key="1">
    <citation type="journal article" date="2012" name="MBio">
        <title>Comparative genome analysis of Trichophyton rubrum and related dermatophytes reveals candidate genes involved in infection.</title>
        <authorList>
            <person name="Martinez D.A."/>
            <person name="Oliver B.G."/>
            <person name="Graeser Y."/>
            <person name="Goldberg J.M."/>
            <person name="Li W."/>
            <person name="Martinez-Rossi N.M."/>
            <person name="Monod M."/>
            <person name="Shelest E."/>
            <person name="Barton R.C."/>
            <person name="Birch E."/>
            <person name="Brakhage A.A."/>
            <person name="Chen Z."/>
            <person name="Gurr S.J."/>
            <person name="Heiman D."/>
            <person name="Heitman J."/>
            <person name="Kosti I."/>
            <person name="Rossi A."/>
            <person name="Saif S."/>
            <person name="Samalova M."/>
            <person name="Saunders C.W."/>
            <person name="Shea T."/>
            <person name="Summerbell R.C."/>
            <person name="Xu J."/>
            <person name="Young S."/>
            <person name="Zeng Q."/>
            <person name="Birren B.W."/>
            <person name="Cuomo C.A."/>
            <person name="White T.C."/>
        </authorList>
    </citation>
    <scope>NUCLEOTIDE SEQUENCE [LARGE SCALE GENOMIC DNA]</scope>
    <source>
        <strain evidence="3">ATCC MYA-4605 / CBS 113480</strain>
    </source>
</reference>
<dbReference type="GeneID" id="9230712"/>
<evidence type="ECO:0000313" key="2">
    <source>
        <dbReference type="EMBL" id="EEQ28689.1"/>
    </source>
</evidence>
<feature type="signal peptide" evidence="1">
    <location>
        <begin position="1"/>
        <end position="19"/>
    </location>
</feature>
<dbReference type="VEuPathDB" id="FungiDB:MCYG_01508"/>
<name>C5FHE9_ARTOC</name>
<dbReference type="HOGENOM" id="CLU_1467838_0_0_1"/>
<dbReference type="Proteomes" id="UP000002035">
    <property type="component" value="Unassembled WGS sequence"/>
</dbReference>
<sequence>MKSTSLLLGSLMFAVPALAFEPSTIQSLRVATAAAGVAHSKFPQAVEEGPEAAISNISSAAAQAADESSSISKGLNVQSRNNKEQCGQLVGALKGYFKAIVTLSHDSTNPAVFCSKNIDRLGPTIGWNLHLVNLWMEPYSTTIKRDCEDGEKLVAGLVGDYDTAIDSIEKARKLLESPGGRCNK</sequence>
<gene>
    <name evidence="2" type="ORF">MCYG_01508</name>
</gene>
<dbReference type="EMBL" id="DS995702">
    <property type="protein sequence ID" value="EEQ28689.1"/>
    <property type="molecule type" value="Genomic_DNA"/>
</dbReference>